<dbReference type="InterPro" id="IPR013216">
    <property type="entry name" value="Methyltransf_11"/>
</dbReference>
<dbReference type="CDD" id="cd02440">
    <property type="entry name" value="AdoMet_MTases"/>
    <property type="match status" value="1"/>
</dbReference>
<reference evidence="3" key="1">
    <citation type="submission" date="2020-02" db="EMBL/GenBank/DDBJ databases">
        <title>Genomic and physiological characterization of two novel Nitrospinaceae genera.</title>
        <authorList>
            <person name="Mueller A.J."/>
            <person name="Jung M.-Y."/>
            <person name="Strachan C.R."/>
            <person name="Herbold C.W."/>
            <person name="Kirkegaard R.H."/>
            <person name="Daims H."/>
        </authorList>
    </citation>
    <scope>NUCLEOTIDE SEQUENCE [LARGE SCALE GENOMIC DNA]</scope>
</reference>
<dbReference type="EMBL" id="CP048620">
    <property type="protein sequence ID" value="QPJ64837.1"/>
    <property type="molecule type" value="Genomic_DNA"/>
</dbReference>
<dbReference type="GO" id="GO:0032259">
    <property type="term" value="P:methylation"/>
    <property type="evidence" value="ECO:0007669"/>
    <property type="project" value="UniProtKB-KW"/>
</dbReference>
<accession>A0A7T0C1U5</accession>
<protein>
    <submittedName>
        <fullName evidence="2">Class I SAM-dependent methyltransferase</fullName>
    </submittedName>
</protein>
<dbReference type="AlphaFoldDB" id="A0A7T0C1U5"/>
<evidence type="ECO:0000313" key="2">
    <source>
        <dbReference type="EMBL" id="QPJ64837.1"/>
    </source>
</evidence>
<proteinExistence type="predicted"/>
<sequence length="267" mass="30716">MDKDPQYEQTRIEFAEEWSRCEIEDLLQTNDYERARAERLLYERFLPKEDWILEAGCGLGPKVLHFRKNGFRVIGVDFVETALHRLKAYAPELPLACCDVHECPFPDNSFGAYLSYGVVEHFPKGPQLAIREAHRLLKPGGVILMMVPADNALSRFIHDPDNALNRLRRNSLIRRLMGKPPLGENHEHDLYMKLHTRTEMRGILKDAGFEIRVEAPVSHSFSLFMLCECFQKNALGETNTAAETLGRWMKRLAPWATANHLLFVGKK</sequence>
<name>A0A7T0C1U5_9BACT</name>
<dbReference type="Gene3D" id="3.40.50.150">
    <property type="entry name" value="Vaccinia Virus protein VP39"/>
    <property type="match status" value="1"/>
</dbReference>
<dbReference type="InterPro" id="IPR029063">
    <property type="entry name" value="SAM-dependent_MTases_sf"/>
</dbReference>
<evidence type="ECO:0000259" key="1">
    <source>
        <dbReference type="Pfam" id="PF08241"/>
    </source>
</evidence>
<dbReference type="SUPFAM" id="SSF53335">
    <property type="entry name" value="S-adenosyl-L-methionine-dependent methyltransferases"/>
    <property type="match status" value="1"/>
</dbReference>
<feature type="domain" description="Methyltransferase type 11" evidence="1">
    <location>
        <begin position="53"/>
        <end position="144"/>
    </location>
</feature>
<dbReference type="PANTHER" id="PTHR43861">
    <property type="entry name" value="TRANS-ACONITATE 2-METHYLTRANSFERASE-RELATED"/>
    <property type="match status" value="1"/>
</dbReference>
<dbReference type="Proteomes" id="UP000594464">
    <property type="component" value="Chromosome"/>
</dbReference>
<dbReference type="KEGG" id="nva:G3M78_05325"/>
<evidence type="ECO:0000313" key="3">
    <source>
        <dbReference type="Proteomes" id="UP000594464"/>
    </source>
</evidence>
<organism evidence="2 3">
    <name type="scientific">Candidatus Nitrohelix vancouverensis</name>
    <dbReference type="NCBI Taxonomy" id="2705534"/>
    <lineage>
        <taxon>Bacteria</taxon>
        <taxon>Pseudomonadati</taxon>
        <taxon>Nitrospinota/Tectimicrobiota group</taxon>
        <taxon>Nitrospinota</taxon>
        <taxon>Nitrospinia</taxon>
        <taxon>Nitrospinales</taxon>
        <taxon>Nitrospinaceae</taxon>
        <taxon>Candidatus Nitrohelix</taxon>
    </lineage>
</organism>
<gene>
    <name evidence="2" type="ORF">G3M78_05325</name>
</gene>
<dbReference type="Pfam" id="PF08241">
    <property type="entry name" value="Methyltransf_11"/>
    <property type="match status" value="1"/>
</dbReference>
<keyword evidence="2" id="KW-0489">Methyltransferase</keyword>
<keyword evidence="2" id="KW-0808">Transferase</keyword>
<dbReference type="GO" id="GO:0008757">
    <property type="term" value="F:S-adenosylmethionine-dependent methyltransferase activity"/>
    <property type="evidence" value="ECO:0007669"/>
    <property type="project" value="InterPro"/>
</dbReference>